<dbReference type="AlphaFoldDB" id="A0A392NMT4"/>
<organism evidence="2 3">
    <name type="scientific">Trifolium medium</name>
    <dbReference type="NCBI Taxonomy" id="97028"/>
    <lineage>
        <taxon>Eukaryota</taxon>
        <taxon>Viridiplantae</taxon>
        <taxon>Streptophyta</taxon>
        <taxon>Embryophyta</taxon>
        <taxon>Tracheophyta</taxon>
        <taxon>Spermatophyta</taxon>
        <taxon>Magnoliopsida</taxon>
        <taxon>eudicotyledons</taxon>
        <taxon>Gunneridae</taxon>
        <taxon>Pentapetalae</taxon>
        <taxon>rosids</taxon>
        <taxon>fabids</taxon>
        <taxon>Fabales</taxon>
        <taxon>Fabaceae</taxon>
        <taxon>Papilionoideae</taxon>
        <taxon>50 kb inversion clade</taxon>
        <taxon>NPAAA clade</taxon>
        <taxon>Hologalegina</taxon>
        <taxon>IRL clade</taxon>
        <taxon>Trifolieae</taxon>
        <taxon>Trifolium</taxon>
    </lineage>
</organism>
<sequence>MKKLYPSYDGQDKTISNTEATPLTPMATTVETGIKMEVQKGEKILLHMDPARGEAAESVHLTPERKGGVNNTL</sequence>
<proteinExistence type="predicted"/>
<dbReference type="EMBL" id="LXQA010041319">
    <property type="protein sequence ID" value="MCH99784.1"/>
    <property type="molecule type" value="Genomic_DNA"/>
</dbReference>
<feature type="compositionally biased region" description="Basic and acidic residues" evidence="1">
    <location>
        <begin position="54"/>
        <end position="67"/>
    </location>
</feature>
<comment type="caution">
    <text evidence="2">The sequence shown here is derived from an EMBL/GenBank/DDBJ whole genome shotgun (WGS) entry which is preliminary data.</text>
</comment>
<keyword evidence="3" id="KW-1185">Reference proteome</keyword>
<evidence type="ECO:0000313" key="2">
    <source>
        <dbReference type="EMBL" id="MCH99784.1"/>
    </source>
</evidence>
<dbReference type="Proteomes" id="UP000265520">
    <property type="component" value="Unassembled WGS sequence"/>
</dbReference>
<accession>A0A392NMT4</accession>
<evidence type="ECO:0000256" key="1">
    <source>
        <dbReference type="SAM" id="MobiDB-lite"/>
    </source>
</evidence>
<feature type="region of interest" description="Disordered" evidence="1">
    <location>
        <begin position="54"/>
        <end position="73"/>
    </location>
</feature>
<feature type="non-terminal residue" evidence="2">
    <location>
        <position position="73"/>
    </location>
</feature>
<feature type="region of interest" description="Disordered" evidence="1">
    <location>
        <begin position="1"/>
        <end position="24"/>
    </location>
</feature>
<reference evidence="2 3" key="1">
    <citation type="journal article" date="2018" name="Front. Plant Sci.">
        <title>Red Clover (Trifolium pratense) and Zigzag Clover (T. medium) - A Picture of Genomic Similarities and Differences.</title>
        <authorList>
            <person name="Dluhosova J."/>
            <person name="Istvanek J."/>
            <person name="Nedelnik J."/>
            <person name="Repkova J."/>
        </authorList>
    </citation>
    <scope>NUCLEOTIDE SEQUENCE [LARGE SCALE GENOMIC DNA]</scope>
    <source>
        <strain evidence="3">cv. 10/8</strain>
        <tissue evidence="2">Leaf</tissue>
    </source>
</reference>
<name>A0A392NMT4_9FABA</name>
<evidence type="ECO:0000313" key="3">
    <source>
        <dbReference type="Proteomes" id="UP000265520"/>
    </source>
</evidence>
<feature type="compositionally biased region" description="Polar residues" evidence="1">
    <location>
        <begin position="13"/>
        <end position="24"/>
    </location>
</feature>
<protein>
    <submittedName>
        <fullName evidence="2">Uncharacterized protein</fullName>
    </submittedName>
</protein>